<dbReference type="Pfam" id="PF02518">
    <property type="entry name" value="HATPase_c"/>
    <property type="match status" value="1"/>
</dbReference>
<feature type="compositionally biased region" description="Basic and acidic residues" evidence="13">
    <location>
        <begin position="284"/>
        <end position="293"/>
    </location>
</feature>
<dbReference type="CDD" id="cd16916">
    <property type="entry name" value="HATPase_CheA-like"/>
    <property type="match status" value="1"/>
</dbReference>
<evidence type="ECO:0000256" key="6">
    <source>
        <dbReference type="ARBA" id="ARBA00022679"/>
    </source>
</evidence>
<dbReference type="SUPFAM" id="SSF55874">
    <property type="entry name" value="ATPase domain of HSP90 chaperone/DNA topoisomerase II/histidine kinase"/>
    <property type="match status" value="1"/>
</dbReference>
<organism evidence="17 18">
    <name type="scientific">Pleionea litopenaei</name>
    <dbReference type="NCBI Taxonomy" id="3070815"/>
    <lineage>
        <taxon>Bacteria</taxon>
        <taxon>Pseudomonadati</taxon>
        <taxon>Pseudomonadota</taxon>
        <taxon>Gammaproteobacteria</taxon>
        <taxon>Oceanospirillales</taxon>
        <taxon>Pleioneaceae</taxon>
        <taxon>Pleionea</taxon>
    </lineage>
</organism>
<dbReference type="EC" id="2.7.13.3" evidence="2"/>
<keyword evidence="5 12" id="KW-0597">Phosphoprotein</keyword>
<feature type="region of interest" description="Disordered" evidence="13">
    <location>
        <begin position="131"/>
        <end position="158"/>
    </location>
</feature>
<evidence type="ECO:0000256" key="13">
    <source>
        <dbReference type="SAM" id="MobiDB-lite"/>
    </source>
</evidence>
<dbReference type="RefSeq" id="WP_309202812.1">
    <property type="nucleotide sequence ID" value="NZ_CP133548.1"/>
</dbReference>
<dbReference type="FunFam" id="2.30.30.40:FF:000048">
    <property type="entry name" value="Chemotaxis protein CheA, putative"/>
    <property type="match status" value="1"/>
</dbReference>
<dbReference type="FunFam" id="3.30.565.10:FF:000016">
    <property type="entry name" value="Chemotaxis protein CheA, putative"/>
    <property type="match status" value="1"/>
</dbReference>
<feature type="region of interest" description="Disordered" evidence="13">
    <location>
        <begin position="259"/>
        <end position="339"/>
    </location>
</feature>
<dbReference type="SUPFAM" id="SSF47384">
    <property type="entry name" value="Homodimeric domain of signal transducing histidine kinase"/>
    <property type="match status" value="1"/>
</dbReference>
<dbReference type="InterPro" id="IPR003594">
    <property type="entry name" value="HATPase_dom"/>
</dbReference>
<evidence type="ECO:0000259" key="14">
    <source>
        <dbReference type="PROSITE" id="PS50109"/>
    </source>
</evidence>
<comment type="function">
    <text evidence="11">Involved in the transmission of sensory signals from the chemoreceptors to the flagellar motors. CheA is autophosphorylated; it can transfer its phosphate group to either CheB or CheY.</text>
</comment>
<keyword evidence="7" id="KW-0547">Nucleotide-binding</keyword>
<dbReference type="Gene3D" id="1.20.120.160">
    <property type="entry name" value="HPT domain"/>
    <property type="match status" value="1"/>
</dbReference>
<reference evidence="17 18" key="1">
    <citation type="submission" date="2023-08" db="EMBL/GenBank/DDBJ databases">
        <title>Pleionea litopenaei sp. nov., isolated from stomach of juvenile Litopenaeus vannamei.</title>
        <authorList>
            <person name="Rho A.M."/>
            <person name="Hwang C.Y."/>
        </authorList>
    </citation>
    <scope>NUCLEOTIDE SEQUENCE [LARGE SCALE GENOMIC DNA]</scope>
    <source>
        <strain evidence="17 18">HL-JVS1</strain>
    </source>
</reference>
<dbReference type="InterPro" id="IPR036097">
    <property type="entry name" value="HisK_dim/P_sf"/>
</dbReference>
<name>A0AA51X789_9GAMM</name>
<feature type="compositionally biased region" description="Basic and acidic residues" evidence="13">
    <location>
        <begin position="316"/>
        <end position="325"/>
    </location>
</feature>
<dbReference type="Pfam" id="PF02895">
    <property type="entry name" value="H-kinase_dim"/>
    <property type="match status" value="1"/>
</dbReference>
<evidence type="ECO:0000259" key="15">
    <source>
        <dbReference type="PROSITE" id="PS50851"/>
    </source>
</evidence>
<evidence type="ECO:0000256" key="2">
    <source>
        <dbReference type="ARBA" id="ARBA00012438"/>
    </source>
</evidence>
<dbReference type="AlphaFoldDB" id="A0AA51X789"/>
<evidence type="ECO:0000256" key="4">
    <source>
        <dbReference type="ARBA" id="ARBA00022500"/>
    </source>
</evidence>
<keyword evidence="10" id="KW-0902">Two-component regulatory system</keyword>
<evidence type="ECO:0000256" key="8">
    <source>
        <dbReference type="ARBA" id="ARBA00022777"/>
    </source>
</evidence>
<feature type="compositionally biased region" description="Polar residues" evidence="13">
    <location>
        <begin position="295"/>
        <end position="315"/>
    </location>
</feature>
<dbReference type="InterPro" id="IPR037006">
    <property type="entry name" value="CheA-like_homodim_sf"/>
</dbReference>
<dbReference type="SMART" id="SM00260">
    <property type="entry name" value="CheW"/>
    <property type="match status" value="1"/>
</dbReference>
<evidence type="ECO:0000259" key="16">
    <source>
        <dbReference type="PROSITE" id="PS50894"/>
    </source>
</evidence>
<dbReference type="CDD" id="cd00731">
    <property type="entry name" value="CheA_reg"/>
    <property type="match status" value="1"/>
</dbReference>
<feature type="domain" description="Histidine kinase" evidence="14">
    <location>
        <begin position="377"/>
        <end position="588"/>
    </location>
</feature>
<comment type="catalytic activity">
    <reaction evidence="1">
        <text>ATP + protein L-histidine = ADP + protein N-phospho-L-histidine.</text>
        <dbReference type="EC" id="2.7.13.3"/>
    </reaction>
</comment>
<dbReference type="PROSITE" id="PS50894">
    <property type="entry name" value="HPT"/>
    <property type="match status" value="1"/>
</dbReference>
<dbReference type="InterPro" id="IPR051315">
    <property type="entry name" value="Bact_Chemotaxis_CheA"/>
</dbReference>
<dbReference type="InterPro" id="IPR002545">
    <property type="entry name" value="CheW-lke_dom"/>
</dbReference>
<evidence type="ECO:0000256" key="7">
    <source>
        <dbReference type="ARBA" id="ARBA00022741"/>
    </source>
</evidence>
<evidence type="ECO:0000313" key="18">
    <source>
        <dbReference type="Proteomes" id="UP001239782"/>
    </source>
</evidence>
<gene>
    <name evidence="17" type="ORF">Q9312_01795</name>
</gene>
<feature type="modified residue" description="Phosphohistidine" evidence="12">
    <location>
        <position position="48"/>
    </location>
</feature>
<keyword evidence="6 17" id="KW-0808">Transferase</keyword>
<evidence type="ECO:0000256" key="9">
    <source>
        <dbReference type="ARBA" id="ARBA00022840"/>
    </source>
</evidence>
<evidence type="ECO:0000256" key="10">
    <source>
        <dbReference type="ARBA" id="ARBA00023012"/>
    </source>
</evidence>
<dbReference type="InterPro" id="IPR005467">
    <property type="entry name" value="His_kinase_dom"/>
</dbReference>
<dbReference type="SMART" id="SM00387">
    <property type="entry name" value="HATPase_c"/>
    <property type="match status" value="1"/>
</dbReference>
<dbReference type="InterPro" id="IPR036890">
    <property type="entry name" value="HATPase_C_sf"/>
</dbReference>
<evidence type="ECO:0000256" key="12">
    <source>
        <dbReference type="PROSITE-ProRule" id="PRU00110"/>
    </source>
</evidence>
<dbReference type="PRINTS" id="PR00344">
    <property type="entry name" value="BCTRLSENSOR"/>
</dbReference>
<dbReference type="SMART" id="SM01231">
    <property type="entry name" value="H-kinase_dim"/>
    <property type="match status" value="1"/>
</dbReference>
<dbReference type="InterPro" id="IPR008207">
    <property type="entry name" value="Sig_transdc_His_kin_Hpt_dom"/>
</dbReference>
<dbReference type="GO" id="GO:0000155">
    <property type="term" value="F:phosphorelay sensor kinase activity"/>
    <property type="evidence" value="ECO:0007669"/>
    <property type="project" value="InterPro"/>
</dbReference>
<keyword evidence="9" id="KW-0067">ATP-binding</keyword>
<evidence type="ECO:0000313" key="17">
    <source>
        <dbReference type="EMBL" id="WMS87669.1"/>
    </source>
</evidence>
<dbReference type="Gene3D" id="2.30.30.40">
    <property type="entry name" value="SH3 Domains"/>
    <property type="match status" value="1"/>
</dbReference>
<dbReference type="GO" id="GO:0005737">
    <property type="term" value="C:cytoplasm"/>
    <property type="evidence" value="ECO:0007669"/>
    <property type="project" value="InterPro"/>
</dbReference>
<keyword evidence="8" id="KW-0418">Kinase</keyword>
<keyword evidence="4" id="KW-0145">Chemotaxis</keyword>
<dbReference type="EMBL" id="CP133548">
    <property type="protein sequence ID" value="WMS87669.1"/>
    <property type="molecule type" value="Genomic_DNA"/>
</dbReference>
<evidence type="ECO:0000256" key="1">
    <source>
        <dbReference type="ARBA" id="ARBA00000085"/>
    </source>
</evidence>
<dbReference type="Proteomes" id="UP001239782">
    <property type="component" value="Chromosome"/>
</dbReference>
<sequence>MSIDLSQFHQVFFEESFDGLEVMEQNLLGLTPESSDPEVINTIFRAAHSIKGGSATFHFTSVAEFTHILETLLDEMRNGERAVTTPMVDLLLQSVDCLRNMLSKLQDDQPVEHADYAELEAALKKAIDNDGDHESVNQQASDLTSKEAPSTAGLESDASAQHSEDSAWLITFIPEPQILQTGNEPIRMFRELNLLGEIKVVSQILELPTLAEMDETLCYSQWMIGLFAEVDESAIREVFEWVDDECELKLEALTEDQVNARLSGEPLPEQTLSEPERANAPGSKQDKIADKNAKASAQSTSASPNKPQSNSNTDLQVRDKSEVKDPNQANKSAPVATGGSSIRVSIDKVDSLINLVGELVITQSMLGQMGEDFNITKLERLKEGLIQLEQNTRELQESVMQIRMLPISFVFNRFPRMIRDLSSRLNKKVELEIFGENTELDKTVMEQIGDPLVHLVRNSLDHGIETPDKRAAAGKSETGKVQLNAFHQGGNIVIEIIDDGAGINRERVLNKAIERGLVSEQQELSDEDVYQLVFEPGFSTAESISDVSGRGVGMDVVKKNIQSLGGSVEVRSEPGFGSTFTIRLPLTLAILDGQLIRVGNQIYVVPLTSIVESLQIKTHEVVSITGSFDVYKLRDDHVPILRLYETFEVKPDFTDYNDTVLVVVEVGGKKVGFMVDELLAQQQVVIKSLETNFISIEGISGATILGDGKVALILDILGMLNRLNKQKSSSKGIAA</sequence>
<dbReference type="PROSITE" id="PS50851">
    <property type="entry name" value="CHEW"/>
    <property type="match status" value="1"/>
</dbReference>
<dbReference type="SMART" id="SM00073">
    <property type="entry name" value="HPT"/>
    <property type="match status" value="1"/>
</dbReference>
<dbReference type="CDD" id="cd00088">
    <property type="entry name" value="HPT"/>
    <property type="match status" value="1"/>
</dbReference>
<feature type="domain" description="CheW-like" evidence="15">
    <location>
        <begin position="590"/>
        <end position="725"/>
    </location>
</feature>
<feature type="domain" description="HPt" evidence="16">
    <location>
        <begin position="1"/>
        <end position="105"/>
    </location>
</feature>
<evidence type="ECO:0000256" key="11">
    <source>
        <dbReference type="ARBA" id="ARBA00035100"/>
    </source>
</evidence>
<accession>A0AA51X789</accession>
<dbReference type="InterPro" id="IPR004105">
    <property type="entry name" value="CheA-like_dim"/>
</dbReference>
<dbReference type="SUPFAM" id="SSF47226">
    <property type="entry name" value="Histidine-containing phosphotransfer domain, HPT domain"/>
    <property type="match status" value="1"/>
</dbReference>
<dbReference type="PROSITE" id="PS50109">
    <property type="entry name" value="HIS_KIN"/>
    <property type="match status" value="1"/>
</dbReference>
<dbReference type="InterPro" id="IPR036641">
    <property type="entry name" value="HPT_dom_sf"/>
</dbReference>
<dbReference type="KEGG" id="plei:Q9312_01795"/>
<dbReference type="Gene3D" id="1.10.287.560">
    <property type="entry name" value="Histidine kinase CheA-like, homodimeric domain"/>
    <property type="match status" value="1"/>
</dbReference>
<dbReference type="PANTHER" id="PTHR43395">
    <property type="entry name" value="SENSOR HISTIDINE KINASE CHEA"/>
    <property type="match status" value="1"/>
</dbReference>
<dbReference type="InterPro" id="IPR036061">
    <property type="entry name" value="CheW-like_dom_sf"/>
</dbReference>
<dbReference type="GO" id="GO:0005524">
    <property type="term" value="F:ATP binding"/>
    <property type="evidence" value="ECO:0007669"/>
    <property type="project" value="UniProtKB-KW"/>
</dbReference>
<protein>
    <recommendedName>
        <fullName evidence="3">Chemotaxis protein CheA</fullName>
        <ecNumber evidence="2">2.7.13.3</ecNumber>
    </recommendedName>
</protein>
<dbReference type="SUPFAM" id="SSF50341">
    <property type="entry name" value="CheW-like"/>
    <property type="match status" value="1"/>
</dbReference>
<dbReference type="PANTHER" id="PTHR43395:SF10">
    <property type="entry name" value="CHEMOTAXIS PROTEIN CHEA"/>
    <property type="match status" value="1"/>
</dbReference>
<dbReference type="Pfam" id="PF01627">
    <property type="entry name" value="Hpt"/>
    <property type="match status" value="1"/>
</dbReference>
<proteinExistence type="predicted"/>
<dbReference type="Gene3D" id="3.30.565.10">
    <property type="entry name" value="Histidine kinase-like ATPase, C-terminal domain"/>
    <property type="match status" value="1"/>
</dbReference>
<dbReference type="Pfam" id="PF01584">
    <property type="entry name" value="CheW"/>
    <property type="match status" value="1"/>
</dbReference>
<dbReference type="GO" id="GO:0006935">
    <property type="term" value="P:chemotaxis"/>
    <property type="evidence" value="ECO:0007669"/>
    <property type="project" value="UniProtKB-KW"/>
</dbReference>
<keyword evidence="18" id="KW-1185">Reference proteome</keyword>
<evidence type="ECO:0000256" key="3">
    <source>
        <dbReference type="ARBA" id="ARBA00021495"/>
    </source>
</evidence>
<dbReference type="InterPro" id="IPR004358">
    <property type="entry name" value="Sig_transdc_His_kin-like_C"/>
</dbReference>
<evidence type="ECO:0000256" key="5">
    <source>
        <dbReference type="ARBA" id="ARBA00022553"/>
    </source>
</evidence>